<protein>
    <submittedName>
        <fullName evidence="1">Uncharacterized protein</fullName>
    </submittedName>
</protein>
<keyword evidence="2" id="KW-1185">Reference proteome</keyword>
<sequence length="109" mass="11809">LWLCHHYQLDIFFYDTSAASLPRLSPIPVLNRALIGENNLLVNQLDTTLSARVAAAASSGSAAAASSVLSIAQDNWQLTRRFFMVDNVAGKTVGNTNCKSCLYTPYTSV</sequence>
<dbReference type="EMBL" id="CAAALY010045142">
    <property type="protein sequence ID" value="VEL20176.1"/>
    <property type="molecule type" value="Genomic_DNA"/>
</dbReference>
<gene>
    <name evidence="1" type="ORF">PXEA_LOCUS13616</name>
</gene>
<reference evidence="1" key="1">
    <citation type="submission" date="2018-11" db="EMBL/GenBank/DDBJ databases">
        <authorList>
            <consortium name="Pathogen Informatics"/>
        </authorList>
    </citation>
    <scope>NUCLEOTIDE SEQUENCE</scope>
</reference>
<feature type="non-terminal residue" evidence="1">
    <location>
        <position position="1"/>
    </location>
</feature>
<dbReference type="Proteomes" id="UP000784294">
    <property type="component" value="Unassembled WGS sequence"/>
</dbReference>
<evidence type="ECO:0000313" key="1">
    <source>
        <dbReference type="EMBL" id="VEL20176.1"/>
    </source>
</evidence>
<accession>A0A448WTV8</accession>
<dbReference type="AlphaFoldDB" id="A0A448WTV8"/>
<comment type="caution">
    <text evidence="1">The sequence shown here is derived from an EMBL/GenBank/DDBJ whole genome shotgun (WGS) entry which is preliminary data.</text>
</comment>
<organism evidence="1 2">
    <name type="scientific">Protopolystoma xenopodis</name>
    <dbReference type="NCBI Taxonomy" id="117903"/>
    <lineage>
        <taxon>Eukaryota</taxon>
        <taxon>Metazoa</taxon>
        <taxon>Spiralia</taxon>
        <taxon>Lophotrochozoa</taxon>
        <taxon>Platyhelminthes</taxon>
        <taxon>Monogenea</taxon>
        <taxon>Polyopisthocotylea</taxon>
        <taxon>Polystomatidea</taxon>
        <taxon>Polystomatidae</taxon>
        <taxon>Protopolystoma</taxon>
    </lineage>
</organism>
<name>A0A448WTV8_9PLAT</name>
<evidence type="ECO:0000313" key="2">
    <source>
        <dbReference type="Proteomes" id="UP000784294"/>
    </source>
</evidence>
<proteinExistence type="predicted"/>